<evidence type="ECO:0000256" key="2">
    <source>
        <dbReference type="ARBA" id="ARBA00022741"/>
    </source>
</evidence>
<dbReference type="InterPro" id="IPR050534">
    <property type="entry name" value="Coronavir_polyprotein_1ab"/>
</dbReference>
<dbReference type="InterPro" id="IPR025202">
    <property type="entry name" value="PLD-like_dom"/>
</dbReference>
<dbReference type="Gene3D" id="3.30.870.10">
    <property type="entry name" value="Endonuclease Chain A"/>
    <property type="match status" value="1"/>
</dbReference>
<dbReference type="OrthoDB" id="3197455at2"/>
<dbReference type="Pfam" id="PF13091">
    <property type="entry name" value="PLDc_2"/>
    <property type="match status" value="1"/>
</dbReference>
<reference evidence="9 10" key="1">
    <citation type="submission" date="2018-04" db="EMBL/GenBank/DDBJ databases">
        <title>Novel actinobacteria from marine sediment.</title>
        <authorList>
            <person name="Ng Z.Y."/>
            <person name="Tan G.Y.A."/>
        </authorList>
    </citation>
    <scope>NUCLEOTIDE SEQUENCE [LARGE SCALE GENOMIC DNA]</scope>
    <source>
        <strain evidence="9 10">TPS81</strain>
    </source>
</reference>
<protein>
    <recommendedName>
        <fullName evidence="8">PLD phosphodiesterase domain-containing protein</fullName>
    </recommendedName>
</protein>
<sequence length="1138" mass="126189">MVTLRRDASTERYQPNMPDSPRPSWVTDVQHAVQTWLKAEGGDRPSGEGKATKVGVARRAMDRGDGWFTVPAKQGTFDDTDIDDAHLAPANGAEEIRFNIREAVQDQGRLYVRVAPHAPEAGLYLWKLSRPAGQLVKSLLEGLSRIDGSGLVSAFGRGTPDPLPQLRPVPDGWNFNEGQRAAFTACAASGLHLVWGPPGTGKTTVITRFLEHAVTSGKSVLLVSSTNVAVDNALERAAKRMRPEPGVMIRVGTPHLTEIANNAAVSLTKLKESRQADKEAELHDVEAEIADLHAVIAEYEDTRQRLADFDVDFYRAALDRIEITERVNRLQRETHDHEGLIRSLAAELSTAEKEADAADLAWRPAAEAAARWQQVDELRTEIDEHQRRRDAARIRVSDAEARRARVERDLSELDGGGFFHRLGNRKRRHELTDALEHASHDVRTAREDFRELYAALSRQTERAEQEVARLEQANTGFPRHSIAELRARRDRAADRLSGVQRRCAEAEAERIRLGDRLAHARAQPQATDDDRAFVAKAGAADLPRQYAELPQLKKRADAAGKETKPLDTKRERLERQLAELGRDAERALIKEATVVAGTLAMARMKRPIWQRTYDYVVVDECAAAAIPEVLFAVSRARVGAVLLGDFMQNAPIGSKKLEKTEPRVRAWLAPRDCFSFFGISSAEAAQRSPGCVVLTEQHRFGAELTRLANATAYGGVLRAASRTARNEIIFVDVDGLGLPARVQPDPKKDGWRRGLWSVGSLVAGALVQQAAQQESNIGVVTPYNAQVDLTKSLLADSGLGELADVGTSHRFQGREFDTVVFDMVEDGDGWVAKARLVEDPKDGGEQWALSGLKLFNVAVTRAKHRLYLVGNGTAVDRARRGPLLAVRDGIKRGDIQVAGVRDILDNLPAPETLTGVNLTLWEALSQFVRYTGLFDESDVPEQLVDHIGRAQRSIWLWSPWISTASERFLPELVAARDRGVDVRVVTMPKWGLKSETEQRAHDELVAALPHTVFLTDQHQKLVVIDDQTTFMGSMNVLSHPGQGGRRETMTIVESAAFAASVLRFERVDELVRVRKCPNCGKRLRVVTFTEQIKNPTLRWMCRSGSSKAALCWRGPEFPPLAGARNQRPLRRNGGQQRR</sequence>
<gene>
    <name evidence="9" type="ORF">DEF24_00720</name>
</gene>
<dbReference type="EMBL" id="QEIN01000003">
    <property type="protein sequence ID" value="RCV62531.1"/>
    <property type="molecule type" value="Genomic_DNA"/>
</dbReference>
<feature type="compositionally biased region" description="Basic and acidic residues" evidence="7">
    <location>
        <begin position="1"/>
        <end position="10"/>
    </location>
</feature>
<dbReference type="SUPFAM" id="SSF56024">
    <property type="entry name" value="Phospholipase D/nuclease"/>
    <property type="match status" value="1"/>
</dbReference>
<dbReference type="SUPFAM" id="SSF52540">
    <property type="entry name" value="P-loop containing nucleoside triphosphate hydrolases"/>
    <property type="match status" value="1"/>
</dbReference>
<dbReference type="InterPro" id="IPR027417">
    <property type="entry name" value="P-loop_NTPase"/>
</dbReference>
<feature type="region of interest" description="Disordered" evidence="7">
    <location>
        <begin position="1"/>
        <end position="25"/>
    </location>
</feature>
<dbReference type="CDD" id="cd00138">
    <property type="entry name" value="PLDc_SF"/>
    <property type="match status" value="1"/>
</dbReference>
<evidence type="ECO:0000256" key="7">
    <source>
        <dbReference type="SAM" id="MobiDB-lite"/>
    </source>
</evidence>
<dbReference type="Proteomes" id="UP000253318">
    <property type="component" value="Unassembled WGS sequence"/>
</dbReference>
<feature type="domain" description="PLD phosphodiesterase" evidence="8">
    <location>
        <begin position="1013"/>
        <end position="1036"/>
    </location>
</feature>
<keyword evidence="4" id="KW-0347">Helicase</keyword>
<dbReference type="AlphaFoldDB" id="A0A368TC60"/>
<evidence type="ECO:0000313" key="9">
    <source>
        <dbReference type="EMBL" id="RCV62531.1"/>
    </source>
</evidence>
<evidence type="ECO:0000313" key="10">
    <source>
        <dbReference type="Proteomes" id="UP000253318"/>
    </source>
</evidence>
<dbReference type="PROSITE" id="PS50035">
    <property type="entry name" value="PLD"/>
    <property type="match status" value="1"/>
</dbReference>
<feature type="coiled-coil region" evidence="6">
    <location>
        <begin position="446"/>
        <end position="523"/>
    </location>
</feature>
<dbReference type="GO" id="GO:0043139">
    <property type="term" value="F:5'-3' DNA helicase activity"/>
    <property type="evidence" value="ECO:0007669"/>
    <property type="project" value="TreeGrafter"/>
</dbReference>
<dbReference type="PANTHER" id="PTHR43788:SF8">
    <property type="entry name" value="DNA-BINDING PROTEIN SMUBP-2"/>
    <property type="match status" value="1"/>
</dbReference>
<dbReference type="InterPro" id="IPR001736">
    <property type="entry name" value="PLipase_D/transphosphatidylase"/>
</dbReference>
<keyword evidence="10" id="KW-1185">Reference proteome</keyword>
<feature type="coiled-coil region" evidence="6">
    <location>
        <begin position="341"/>
        <end position="409"/>
    </location>
</feature>
<evidence type="ECO:0000256" key="3">
    <source>
        <dbReference type="ARBA" id="ARBA00022801"/>
    </source>
</evidence>
<keyword evidence="3" id="KW-0378">Hydrolase</keyword>
<proteinExistence type="inferred from homology"/>
<dbReference type="InterPro" id="IPR041679">
    <property type="entry name" value="DNA2/NAM7-like_C"/>
</dbReference>
<organism evidence="9 10">
    <name type="scientific">Marinitenerispora sediminis</name>
    <dbReference type="NCBI Taxonomy" id="1931232"/>
    <lineage>
        <taxon>Bacteria</taxon>
        <taxon>Bacillati</taxon>
        <taxon>Actinomycetota</taxon>
        <taxon>Actinomycetes</taxon>
        <taxon>Streptosporangiales</taxon>
        <taxon>Nocardiopsidaceae</taxon>
        <taxon>Marinitenerispora</taxon>
    </lineage>
</organism>
<evidence type="ECO:0000256" key="5">
    <source>
        <dbReference type="ARBA" id="ARBA00022840"/>
    </source>
</evidence>
<dbReference type="GO" id="GO:0006793">
    <property type="term" value="P:phosphorus metabolic process"/>
    <property type="evidence" value="ECO:0007669"/>
    <property type="project" value="UniProtKB-ARBA"/>
</dbReference>
<evidence type="ECO:0000256" key="4">
    <source>
        <dbReference type="ARBA" id="ARBA00022806"/>
    </source>
</evidence>
<dbReference type="Gene3D" id="3.40.50.300">
    <property type="entry name" value="P-loop containing nucleotide triphosphate hydrolases"/>
    <property type="match status" value="3"/>
</dbReference>
<keyword evidence="6" id="KW-0175">Coiled coil</keyword>
<accession>A0A368TC60</accession>
<dbReference type="RefSeq" id="WP_114396379.1">
    <property type="nucleotide sequence ID" value="NZ_QEIM01000008.1"/>
</dbReference>
<name>A0A368TC60_9ACTN</name>
<comment type="similarity">
    <text evidence="1">Belongs to the DNA2/NAM7 helicase family.</text>
</comment>
<dbReference type="Pfam" id="PF13086">
    <property type="entry name" value="AAA_11"/>
    <property type="match status" value="1"/>
</dbReference>
<comment type="caution">
    <text evidence="9">The sequence shown here is derived from an EMBL/GenBank/DDBJ whole genome shotgun (WGS) entry which is preliminary data.</text>
</comment>
<dbReference type="CDD" id="cd18808">
    <property type="entry name" value="SF1_C_Upf1"/>
    <property type="match status" value="1"/>
</dbReference>
<keyword evidence="5" id="KW-0067">ATP-binding</keyword>
<dbReference type="GO" id="GO:0005524">
    <property type="term" value="F:ATP binding"/>
    <property type="evidence" value="ECO:0007669"/>
    <property type="project" value="UniProtKB-KW"/>
</dbReference>
<dbReference type="GO" id="GO:0016787">
    <property type="term" value="F:hydrolase activity"/>
    <property type="evidence" value="ECO:0007669"/>
    <property type="project" value="UniProtKB-KW"/>
</dbReference>
<evidence type="ECO:0000256" key="6">
    <source>
        <dbReference type="SAM" id="Coils"/>
    </source>
</evidence>
<evidence type="ECO:0000259" key="8">
    <source>
        <dbReference type="PROSITE" id="PS50035"/>
    </source>
</evidence>
<dbReference type="InterPro" id="IPR047187">
    <property type="entry name" value="SF1_C_Upf1"/>
</dbReference>
<dbReference type="Pfam" id="PF13087">
    <property type="entry name" value="AAA_12"/>
    <property type="match status" value="1"/>
</dbReference>
<dbReference type="PANTHER" id="PTHR43788">
    <property type="entry name" value="DNA2/NAM7 HELICASE FAMILY MEMBER"/>
    <property type="match status" value="1"/>
</dbReference>
<keyword evidence="2" id="KW-0547">Nucleotide-binding</keyword>
<evidence type="ECO:0000256" key="1">
    <source>
        <dbReference type="ARBA" id="ARBA00007913"/>
    </source>
</evidence>
<dbReference type="InterPro" id="IPR041677">
    <property type="entry name" value="DNA2/NAM7_AAA_11"/>
</dbReference>